<proteinExistence type="predicted"/>
<dbReference type="Proteomes" id="UP000789920">
    <property type="component" value="Unassembled WGS sequence"/>
</dbReference>
<evidence type="ECO:0000313" key="2">
    <source>
        <dbReference type="Proteomes" id="UP000789920"/>
    </source>
</evidence>
<feature type="non-terminal residue" evidence="1">
    <location>
        <position position="1"/>
    </location>
</feature>
<keyword evidence="2" id="KW-1185">Reference proteome</keyword>
<sequence>VVLIKVMSGNVTLGLFVFMVLVYMVAVLLRIEIVIVALISNALIVLV</sequence>
<organism evidence="1 2">
    <name type="scientific">Racocetra persica</name>
    <dbReference type="NCBI Taxonomy" id="160502"/>
    <lineage>
        <taxon>Eukaryota</taxon>
        <taxon>Fungi</taxon>
        <taxon>Fungi incertae sedis</taxon>
        <taxon>Mucoromycota</taxon>
        <taxon>Glomeromycotina</taxon>
        <taxon>Glomeromycetes</taxon>
        <taxon>Diversisporales</taxon>
        <taxon>Gigasporaceae</taxon>
        <taxon>Racocetra</taxon>
    </lineage>
</organism>
<accession>A0ACA9QK70</accession>
<dbReference type="EMBL" id="CAJVQC010032768">
    <property type="protein sequence ID" value="CAG8751975.1"/>
    <property type="molecule type" value="Genomic_DNA"/>
</dbReference>
<protein>
    <submittedName>
        <fullName evidence="1">25793_t:CDS:1</fullName>
    </submittedName>
</protein>
<reference evidence="1" key="1">
    <citation type="submission" date="2021-06" db="EMBL/GenBank/DDBJ databases">
        <authorList>
            <person name="Kallberg Y."/>
            <person name="Tangrot J."/>
            <person name="Rosling A."/>
        </authorList>
    </citation>
    <scope>NUCLEOTIDE SEQUENCE</scope>
    <source>
        <strain evidence="1">MA461A</strain>
    </source>
</reference>
<gene>
    <name evidence="1" type="ORF">RPERSI_LOCUS14284</name>
</gene>
<comment type="caution">
    <text evidence="1">The sequence shown here is derived from an EMBL/GenBank/DDBJ whole genome shotgun (WGS) entry which is preliminary data.</text>
</comment>
<evidence type="ECO:0000313" key="1">
    <source>
        <dbReference type="EMBL" id="CAG8751975.1"/>
    </source>
</evidence>
<name>A0ACA9QK70_9GLOM</name>
<feature type="non-terminal residue" evidence="1">
    <location>
        <position position="47"/>
    </location>
</feature>